<protein>
    <recommendedName>
        <fullName evidence="3">DNA topoisomerase</fullName>
        <ecNumber evidence="3">5.6.2.1</ecNumber>
    </recommendedName>
    <alternativeName>
        <fullName evidence="10">Omega-protein</fullName>
    </alternativeName>
    <alternativeName>
        <fullName evidence="9">Relaxing enzyme</fullName>
    </alternativeName>
    <alternativeName>
        <fullName evidence="7">Swivelase</fullName>
    </alternativeName>
    <alternativeName>
        <fullName evidence="8">Untwisting enzyme</fullName>
    </alternativeName>
</protein>
<dbReference type="PROSITE" id="PS50880">
    <property type="entry name" value="TOPRIM"/>
    <property type="match status" value="1"/>
</dbReference>
<evidence type="ECO:0000313" key="14">
    <source>
        <dbReference type="Proteomes" id="UP000250166"/>
    </source>
</evidence>
<dbReference type="Pfam" id="PF01751">
    <property type="entry name" value="Toprim"/>
    <property type="match status" value="1"/>
</dbReference>
<dbReference type="SMART" id="SM00493">
    <property type="entry name" value="TOPRIM"/>
    <property type="match status" value="1"/>
</dbReference>
<dbReference type="PROSITE" id="PS52039">
    <property type="entry name" value="TOPO_IA_2"/>
    <property type="match status" value="1"/>
</dbReference>
<evidence type="ECO:0000256" key="10">
    <source>
        <dbReference type="ARBA" id="ARBA00032877"/>
    </source>
</evidence>
<dbReference type="Pfam" id="PF01131">
    <property type="entry name" value="Topoisom_bac"/>
    <property type="match status" value="1"/>
</dbReference>
<dbReference type="InterPro" id="IPR000380">
    <property type="entry name" value="Topo_IA"/>
</dbReference>
<feature type="domain" description="Toprim" evidence="11">
    <location>
        <begin position="5"/>
        <end position="111"/>
    </location>
</feature>
<keyword evidence="4" id="KW-0799">Topoisomerase</keyword>
<dbReference type="EC" id="5.6.2.1" evidence="3"/>
<dbReference type="InterPro" id="IPR013824">
    <property type="entry name" value="Topo_IA_cen_sub1"/>
</dbReference>
<accession>A0A2X3GH69</accession>
<dbReference type="PANTHER" id="PTHR42785:SF1">
    <property type="entry name" value="DNA TOPOISOMERASE"/>
    <property type="match status" value="1"/>
</dbReference>
<dbReference type="InterPro" id="IPR003601">
    <property type="entry name" value="Topo_IA_2"/>
</dbReference>
<evidence type="ECO:0000256" key="6">
    <source>
        <dbReference type="ARBA" id="ARBA00023235"/>
    </source>
</evidence>
<dbReference type="Proteomes" id="UP000250166">
    <property type="component" value="Unassembled WGS sequence"/>
</dbReference>
<evidence type="ECO:0000256" key="7">
    <source>
        <dbReference type="ARBA" id="ARBA00030003"/>
    </source>
</evidence>
<comment type="similarity">
    <text evidence="2">Belongs to the type IA topoisomerase family.</text>
</comment>
<evidence type="ECO:0000259" key="12">
    <source>
        <dbReference type="PROSITE" id="PS52039"/>
    </source>
</evidence>
<name>A0A2X3GH69_9HELI</name>
<evidence type="ECO:0000256" key="1">
    <source>
        <dbReference type="ARBA" id="ARBA00000213"/>
    </source>
</evidence>
<evidence type="ECO:0000256" key="9">
    <source>
        <dbReference type="ARBA" id="ARBA00032235"/>
    </source>
</evidence>
<dbReference type="PANTHER" id="PTHR42785">
    <property type="entry name" value="DNA TOPOISOMERASE, TYPE IA, CORE"/>
    <property type="match status" value="1"/>
</dbReference>
<dbReference type="CDD" id="cd00186">
    <property type="entry name" value="TOP1Ac"/>
    <property type="match status" value="1"/>
</dbReference>
<reference evidence="13 14" key="1">
    <citation type="submission" date="2018-06" db="EMBL/GenBank/DDBJ databases">
        <authorList>
            <consortium name="Pathogen Informatics"/>
            <person name="Doyle S."/>
        </authorList>
    </citation>
    <scope>NUCLEOTIDE SEQUENCE [LARGE SCALE GENOMIC DNA]</scope>
    <source>
        <strain evidence="13 14">NCTC13102</strain>
    </source>
</reference>
<dbReference type="InterPro" id="IPR023406">
    <property type="entry name" value="Topo_IA_AS"/>
</dbReference>
<evidence type="ECO:0000259" key="11">
    <source>
        <dbReference type="PROSITE" id="PS50880"/>
    </source>
</evidence>
<evidence type="ECO:0000256" key="8">
    <source>
        <dbReference type="ARBA" id="ARBA00031985"/>
    </source>
</evidence>
<comment type="catalytic activity">
    <reaction evidence="1">
        <text>ATP-independent breakage of single-stranded DNA, followed by passage and rejoining.</text>
        <dbReference type="EC" id="5.6.2.1"/>
    </reaction>
</comment>
<dbReference type="AlphaFoldDB" id="A0A2X3GH69"/>
<dbReference type="InterPro" id="IPR013826">
    <property type="entry name" value="Topo_IA_cen_sub3"/>
</dbReference>
<keyword evidence="6 13" id="KW-0413">Isomerase</keyword>
<dbReference type="PROSITE" id="PS00396">
    <property type="entry name" value="TOPO_IA_1"/>
    <property type="match status" value="1"/>
</dbReference>
<evidence type="ECO:0000256" key="3">
    <source>
        <dbReference type="ARBA" id="ARBA00012891"/>
    </source>
</evidence>
<proteinExistence type="inferred from homology"/>
<dbReference type="RefSeq" id="WP_112059192.1">
    <property type="nucleotide sequence ID" value="NZ_UAWL01000020.1"/>
</dbReference>
<dbReference type="Gene3D" id="1.10.290.10">
    <property type="entry name" value="Topoisomerase I, domain 4"/>
    <property type="match status" value="1"/>
</dbReference>
<dbReference type="SMART" id="SM00436">
    <property type="entry name" value="TOP1Bc"/>
    <property type="match status" value="1"/>
</dbReference>
<dbReference type="Gene3D" id="2.70.20.10">
    <property type="entry name" value="Topoisomerase I, domain 3"/>
    <property type="match status" value="1"/>
</dbReference>
<keyword evidence="5" id="KW-0238">DNA-binding</keyword>
<dbReference type="InterPro" id="IPR006171">
    <property type="entry name" value="TOPRIM_dom"/>
</dbReference>
<evidence type="ECO:0000256" key="5">
    <source>
        <dbReference type="ARBA" id="ARBA00023125"/>
    </source>
</evidence>
<feature type="domain" description="Topo IA-type catalytic" evidence="12">
    <location>
        <begin position="130"/>
        <end position="560"/>
    </location>
</feature>
<dbReference type="CDD" id="cd01028">
    <property type="entry name" value="TOPRIM_TopoIA"/>
    <property type="match status" value="1"/>
</dbReference>
<dbReference type="SMART" id="SM00437">
    <property type="entry name" value="TOP1Ac"/>
    <property type="match status" value="1"/>
</dbReference>
<evidence type="ECO:0000256" key="4">
    <source>
        <dbReference type="ARBA" id="ARBA00023029"/>
    </source>
</evidence>
<dbReference type="GO" id="GO:0003677">
    <property type="term" value="F:DNA binding"/>
    <property type="evidence" value="ECO:0007669"/>
    <property type="project" value="UniProtKB-KW"/>
</dbReference>
<dbReference type="Gene3D" id="1.10.460.10">
    <property type="entry name" value="Topoisomerase I, domain 2"/>
    <property type="match status" value="1"/>
</dbReference>
<dbReference type="SUPFAM" id="SSF56712">
    <property type="entry name" value="Prokaryotic type I DNA topoisomerase"/>
    <property type="match status" value="1"/>
</dbReference>
<dbReference type="PRINTS" id="PR00417">
    <property type="entry name" value="PRTPISMRASEI"/>
</dbReference>
<dbReference type="InterPro" id="IPR003602">
    <property type="entry name" value="Topo_IA_DNA-bd_dom"/>
</dbReference>
<organism evidence="13 14">
    <name type="scientific">Helicobacter fennelliae</name>
    <dbReference type="NCBI Taxonomy" id="215"/>
    <lineage>
        <taxon>Bacteria</taxon>
        <taxon>Pseudomonadati</taxon>
        <taxon>Campylobacterota</taxon>
        <taxon>Epsilonproteobacteria</taxon>
        <taxon>Campylobacterales</taxon>
        <taxon>Helicobacteraceae</taxon>
        <taxon>Helicobacter</taxon>
    </lineage>
</organism>
<dbReference type="Gene3D" id="3.40.50.140">
    <property type="match status" value="1"/>
</dbReference>
<dbReference type="InterPro" id="IPR013825">
    <property type="entry name" value="Topo_IA_cen_sub2"/>
</dbReference>
<dbReference type="InterPro" id="IPR013497">
    <property type="entry name" value="Topo_IA_cen"/>
</dbReference>
<dbReference type="GO" id="GO:0006265">
    <property type="term" value="P:DNA topological change"/>
    <property type="evidence" value="ECO:0007669"/>
    <property type="project" value="InterPro"/>
</dbReference>
<dbReference type="InterPro" id="IPR023405">
    <property type="entry name" value="Topo_IA_core_domain"/>
</dbReference>
<evidence type="ECO:0000313" key="13">
    <source>
        <dbReference type="EMBL" id="SQC36299.1"/>
    </source>
</evidence>
<gene>
    <name evidence="13" type="primary">topA_2</name>
    <name evidence="13" type="ORF">NCTC13102_02109</name>
</gene>
<evidence type="ECO:0000256" key="2">
    <source>
        <dbReference type="ARBA" id="ARBA00009446"/>
    </source>
</evidence>
<dbReference type="EMBL" id="UAWL01000020">
    <property type="protein sequence ID" value="SQC36299.1"/>
    <property type="molecule type" value="Genomic_DNA"/>
</dbReference>
<sequence>MNLQDSVIIIEAPNKCEKIEKFSGAKVFATKGHFKSLPLENYINWDTYEPNYEFSSSERKKSMDYIFSACRNKDVYIATDPDREGYAIGYMFYEVIKNIAKSVKRAEFYEITQSGINKGIESAISFEQTNKYLYEAFKARSVGDRLCGFILSPKLMQALGERKNVSVGRVQTPALLQIVEREKEIEAFNALDESQKIDFRVIANADIKGTKYILNNSQKFNTKSEAQDFLNALVECKEAIISKREKKEVKLSASKPFQAATLIQKANLIFGFSSETTMNLAQNLYEKGLITYHRTDAENLSLEFIAEVEAMFGKEEWYQRREYKAGSQSQAEAHEATRITHTHRFEEIEAMIKNENLTKNHQELYTLTYLNSILSQAKDAIFEKLSFEFNIKGRIFSLSGRKLIYEGFKGVFKQVAQEENEESEEVTLDSIELNEGDKVAISSFEIKEVKKKAPSRYKESDFIPLLQKLGIGRPSTYASFVPTLLKREYIEIITKGKRQELKATNKGKKAIEALKSSDEWITQHEFTKAMEEVLDSITQGQSKYLDFIKPLHEKLGFERMETQSKAPTPNQIKLAQDLAKQMNLEVPKEVLDSMKMCSDFIESLKSKIPPKPPSQKQIDLALKLSKDKGLELPKNYELDYKICSSFIDKAIKTKPKEKK</sequence>
<dbReference type="GO" id="GO:0003917">
    <property type="term" value="F:DNA topoisomerase type I (single strand cut, ATP-independent) activity"/>
    <property type="evidence" value="ECO:0007669"/>
    <property type="project" value="UniProtKB-EC"/>
</dbReference>